<organism evidence="1 2">
    <name type="scientific">Streptomyces gardneri</name>
    <dbReference type="NCBI Taxonomy" id="66892"/>
    <lineage>
        <taxon>Bacteria</taxon>
        <taxon>Bacillati</taxon>
        <taxon>Actinomycetota</taxon>
        <taxon>Actinomycetes</taxon>
        <taxon>Kitasatosporales</taxon>
        <taxon>Streptomycetaceae</taxon>
        <taxon>Streptomyces</taxon>
    </lineage>
</organism>
<evidence type="ECO:0000313" key="2">
    <source>
        <dbReference type="Proteomes" id="UP000315226"/>
    </source>
</evidence>
<dbReference type="Proteomes" id="UP000315226">
    <property type="component" value="Unassembled WGS sequence"/>
</dbReference>
<dbReference type="OrthoDB" id="3243307at2"/>
<evidence type="ECO:0008006" key="3">
    <source>
        <dbReference type="Google" id="ProtNLM"/>
    </source>
</evidence>
<dbReference type="AlphaFoldDB" id="A0A4Y3RQU3"/>
<keyword evidence="2" id="KW-1185">Reference proteome</keyword>
<reference evidence="1 2" key="1">
    <citation type="submission" date="2019-06" db="EMBL/GenBank/DDBJ databases">
        <title>Whole genome shotgun sequence of Streptomyces gardneri NBRC 12865.</title>
        <authorList>
            <person name="Hosoyama A."/>
            <person name="Uohara A."/>
            <person name="Ohji S."/>
            <person name="Ichikawa N."/>
        </authorList>
    </citation>
    <scope>NUCLEOTIDE SEQUENCE [LARGE SCALE GENOMIC DNA]</scope>
    <source>
        <strain evidence="1 2">NBRC 12865</strain>
    </source>
</reference>
<evidence type="ECO:0000313" key="1">
    <source>
        <dbReference type="EMBL" id="GEB60066.1"/>
    </source>
</evidence>
<accession>A0A4Y3RQU3</accession>
<dbReference type="RefSeq" id="WP_141299598.1">
    <property type="nucleotide sequence ID" value="NZ_BJMN01000039.1"/>
</dbReference>
<dbReference type="InterPro" id="IPR024524">
    <property type="entry name" value="DUF3800"/>
</dbReference>
<proteinExistence type="predicted"/>
<gene>
    <name evidence="1" type="ORF">SGA01_56710</name>
</gene>
<dbReference type="Pfam" id="PF12686">
    <property type="entry name" value="DUF3800"/>
    <property type="match status" value="1"/>
</dbReference>
<dbReference type="EMBL" id="BJMN01000039">
    <property type="protein sequence ID" value="GEB60066.1"/>
    <property type="molecule type" value="Genomic_DNA"/>
</dbReference>
<protein>
    <recommendedName>
        <fullName evidence="3">DUF3800 domain-containing protein</fullName>
    </recommendedName>
</protein>
<name>A0A4Y3RQU3_9ACTN</name>
<sequence length="235" mass="26592">MLLTYVDESHSAEVYFLGAVLCPATEAISLTEALDEVVAKAVDAYGQIPPETELHGYDIFHAKGDWKHLSGMARARIGVYADALQAIADHDVKIVLTGVDLVGLRQRYGSNHDHPHSITLTHLLERVDEFAKRHDELALIIADECEGQDNYRRELRHYRTTGTWGYKARKITTVVDTMHFASSSASRLLQAVDLVAFLHHRVHIAADNDPRAKKANRLLWSRVEPRVVHQRVWYP</sequence>
<comment type="caution">
    <text evidence="1">The sequence shown here is derived from an EMBL/GenBank/DDBJ whole genome shotgun (WGS) entry which is preliminary data.</text>
</comment>